<protein>
    <submittedName>
        <fullName evidence="5">Hydroxymethylglutaryl-CoA lyase</fullName>
    </submittedName>
</protein>
<evidence type="ECO:0000259" key="4">
    <source>
        <dbReference type="PROSITE" id="PS50991"/>
    </source>
</evidence>
<evidence type="ECO:0000256" key="1">
    <source>
        <dbReference type="ARBA" id="ARBA00009405"/>
    </source>
</evidence>
<dbReference type="PROSITE" id="PS50991">
    <property type="entry name" value="PYR_CT"/>
    <property type="match status" value="1"/>
</dbReference>
<dbReference type="OrthoDB" id="9784013at2"/>
<dbReference type="RefSeq" id="WP_097175554.1">
    <property type="nucleotide sequence ID" value="NZ_OBML01000008.1"/>
</dbReference>
<reference evidence="5 6" key="1">
    <citation type="submission" date="2017-08" db="EMBL/GenBank/DDBJ databases">
        <authorList>
            <person name="de Groot N.N."/>
        </authorList>
    </citation>
    <scope>NUCLEOTIDE SEQUENCE [LARGE SCALE GENOMIC DNA]</scope>
    <source>
        <strain evidence="5 6">USBA 352</strain>
    </source>
</reference>
<feature type="domain" description="Pyruvate carboxyltransferase" evidence="4">
    <location>
        <begin position="5"/>
        <end position="272"/>
    </location>
</feature>
<dbReference type="Proteomes" id="UP000219331">
    <property type="component" value="Unassembled WGS sequence"/>
</dbReference>
<dbReference type="InterPro" id="IPR000891">
    <property type="entry name" value="PYR_CT"/>
</dbReference>
<dbReference type="Pfam" id="PF00682">
    <property type="entry name" value="HMGL-like"/>
    <property type="match status" value="1"/>
</dbReference>
<name>A0A285T3R3_9HYPH</name>
<proteinExistence type="inferred from homology"/>
<dbReference type="NCBIfam" id="NF004283">
    <property type="entry name" value="PRK05692.1"/>
    <property type="match status" value="1"/>
</dbReference>
<gene>
    <name evidence="5" type="ORF">SAMN05421512_108155</name>
</gene>
<dbReference type="FunFam" id="3.20.20.70:FF:000071">
    <property type="entry name" value="Hydroxymethylglutaryl-CoA lyase"/>
    <property type="match status" value="1"/>
</dbReference>
<evidence type="ECO:0000313" key="5">
    <source>
        <dbReference type="EMBL" id="SOC15695.1"/>
    </source>
</evidence>
<dbReference type="InterPro" id="IPR013785">
    <property type="entry name" value="Aldolase_TIM"/>
</dbReference>
<dbReference type="InterPro" id="IPR043594">
    <property type="entry name" value="HMGL"/>
</dbReference>
<evidence type="ECO:0000256" key="3">
    <source>
        <dbReference type="ARBA" id="ARBA00023239"/>
    </source>
</evidence>
<dbReference type="STRING" id="538381.GCA_001696535_03001"/>
<dbReference type="EMBL" id="OBML01000008">
    <property type="protein sequence ID" value="SOC15695.1"/>
    <property type="molecule type" value="Genomic_DNA"/>
</dbReference>
<sequence>MSERVQIVEVGPRDGLQARKEPIATAARIGLVEHLRRAGAGRIEVGSFVSPKAVPRMADTAEVMAATGSRQRDGDMVLVANERGLDQAIEHGARSVAVFTAASDAFAEKNIGCTVAESLDRFRPLIEKAKDSGLFVRGYVSTITDCPYAGRIAPAPVADVSRALKEMGCGEISLGETLGKATPARIAAVVEAVAEHVPLAELAAHFHDTYGMGIANVAEALRLGIRTVDAAAGGLGGCPFAPGAAGNVATEDVLYLLQGDGYECDIAMEPLLDAVAFIEREMGIRPTSRVYKALRGGAC</sequence>
<keyword evidence="6" id="KW-1185">Reference proteome</keyword>
<dbReference type="GO" id="GO:0046951">
    <property type="term" value="P:ketone body biosynthetic process"/>
    <property type="evidence" value="ECO:0007669"/>
    <property type="project" value="TreeGrafter"/>
</dbReference>
<keyword evidence="2" id="KW-0479">Metal-binding</keyword>
<dbReference type="AlphaFoldDB" id="A0A285T3R3"/>
<evidence type="ECO:0000256" key="2">
    <source>
        <dbReference type="ARBA" id="ARBA00022723"/>
    </source>
</evidence>
<dbReference type="GO" id="GO:0006552">
    <property type="term" value="P:L-leucine catabolic process"/>
    <property type="evidence" value="ECO:0007669"/>
    <property type="project" value="TreeGrafter"/>
</dbReference>
<dbReference type="PANTHER" id="PTHR42738">
    <property type="entry name" value="HYDROXYMETHYLGLUTARYL-COA LYASE"/>
    <property type="match status" value="1"/>
</dbReference>
<dbReference type="Gene3D" id="3.20.20.70">
    <property type="entry name" value="Aldolase class I"/>
    <property type="match status" value="1"/>
</dbReference>
<dbReference type="GO" id="GO:0046872">
    <property type="term" value="F:metal ion binding"/>
    <property type="evidence" value="ECO:0007669"/>
    <property type="project" value="UniProtKB-KW"/>
</dbReference>
<comment type="similarity">
    <text evidence="1">Belongs to the HMG-CoA lyase family.</text>
</comment>
<dbReference type="PANTHER" id="PTHR42738:SF7">
    <property type="entry name" value="HYDROXYMETHYLGLUTARYL-COA LYASE"/>
    <property type="match status" value="1"/>
</dbReference>
<evidence type="ECO:0000313" key="6">
    <source>
        <dbReference type="Proteomes" id="UP000219331"/>
    </source>
</evidence>
<dbReference type="SUPFAM" id="SSF51569">
    <property type="entry name" value="Aldolase"/>
    <property type="match status" value="1"/>
</dbReference>
<accession>A0A285T3R3</accession>
<dbReference type="GO" id="GO:0004419">
    <property type="term" value="F:hydroxymethylglutaryl-CoA lyase activity"/>
    <property type="evidence" value="ECO:0007669"/>
    <property type="project" value="TreeGrafter"/>
</dbReference>
<organism evidence="5 6">
    <name type="scientific">Stappia indica</name>
    <dbReference type="NCBI Taxonomy" id="538381"/>
    <lineage>
        <taxon>Bacteria</taxon>
        <taxon>Pseudomonadati</taxon>
        <taxon>Pseudomonadota</taxon>
        <taxon>Alphaproteobacteria</taxon>
        <taxon>Hyphomicrobiales</taxon>
        <taxon>Stappiaceae</taxon>
        <taxon>Stappia</taxon>
    </lineage>
</organism>
<dbReference type="CDD" id="cd07938">
    <property type="entry name" value="DRE_TIM_HMGL"/>
    <property type="match status" value="1"/>
</dbReference>
<keyword evidence="3 5" id="KW-0456">Lyase</keyword>